<dbReference type="InterPro" id="IPR014545">
    <property type="entry name" value="UCP028415"/>
</dbReference>
<dbReference type="RefSeq" id="WP_146472191.1">
    <property type="nucleotide sequence ID" value="NZ_BNCF01000007.1"/>
</dbReference>
<proteinExistence type="predicted"/>
<dbReference type="EMBL" id="BNCF01000007">
    <property type="protein sequence ID" value="GHE34451.1"/>
    <property type="molecule type" value="Genomic_DNA"/>
</dbReference>
<evidence type="ECO:0000313" key="2">
    <source>
        <dbReference type="EMBL" id="GHE34451.1"/>
    </source>
</evidence>
<keyword evidence="3" id="KW-1185">Reference proteome</keyword>
<dbReference type="Pfam" id="PF10030">
    <property type="entry name" value="DUF2272"/>
    <property type="match status" value="1"/>
</dbReference>
<reference evidence="2" key="2">
    <citation type="submission" date="2020-09" db="EMBL/GenBank/DDBJ databases">
        <authorList>
            <person name="Sun Q."/>
            <person name="Kim S."/>
        </authorList>
    </citation>
    <scope>NUCLEOTIDE SEQUENCE</scope>
    <source>
        <strain evidence="2">KCTC 32020</strain>
    </source>
</reference>
<sequence>MPRRPVAAALLIVALGCDARTDDVAPSPPAAPPSALASRIAAIALAEHALWHRPFIDENGRLASMTVAEAEGARLADGRTEAWRRVAAYWRESGLLWRMRAMPGAAECAYSPDDAAAIALCRTFLIDHPWSAAFVSWVMTKAGVPGFVASPSHVEFVAHAYRAPGGRPYRLTDPALEAPAAGDLLCFVRSAGEPLGHAGLRAFLDSHGDAALPMHCEIVAAVGQGRAHLVGGNVLQGVTLRVLHVNRLGRLWGLPQRTGLDPGCAPERPQACSFNRQDWAALLKLDPSLQAAAPPPLPSPPAR</sequence>
<dbReference type="AlphaFoldDB" id="A0A918Z376"/>
<dbReference type="Proteomes" id="UP000636453">
    <property type="component" value="Unassembled WGS sequence"/>
</dbReference>
<accession>A0A918Z376</accession>
<evidence type="ECO:0000259" key="1">
    <source>
        <dbReference type="Pfam" id="PF10030"/>
    </source>
</evidence>
<comment type="caution">
    <text evidence="2">The sequence shown here is derived from an EMBL/GenBank/DDBJ whole genome shotgun (WGS) entry which is preliminary data.</text>
</comment>
<feature type="domain" description="DUF2272" evidence="1">
    <location>
        <begin position="80"/>
        <end position="285"/>
    </location>
</feature>
<reference evidence="2" key="1">
    <citation type="journal article" date="2014" name="Int. J. Syst. Evol. Microbiol.">
        <title>Complete genome sequence of Corynebacterium casei LMG S-19264T (=DSM 44701T), isolated from a smear-ripened cheese.</title>
        <authorList>
            <consortium name="US DOE Joint Genome Institute (JGI-PGF)"/>
            <person name="Walter F."/>
            <person name="Albersmeier A."/>
            <person name="Kalinowski J."/>
            <person name="Ruckert C."/>
        </authorList>
    </citation>
    <scope>NUCLEOTIDE SEQUENCE</scope>
    <source>
        <strain evidence="2">KCTC 32020</strain>
    </source>
</reference>
<name>A0A918Z376_9GAMM</name>
<protein>
    <recommendedName>
        <fullName evidence="1">DUF2272 domain-containing protein</fullName>
    </recommendedName>
</protein>
<dbReference type="InterPro" id="IPR019262">
    <property type="entry name" value="DUF2272"/>
</dbReference>
<dbReference type="PROSITE" id="PS51257">
    <property type="entry name" value="PROKAR_LIPOPROTEIN"/>
    <property type="match status" value="1"/>
</dbReference>
<evidence type="ECO:0000313" key="3">
    <source>
        <dbReference type="Proteomes" id="UP000636453"/>
    </source>
</evidence>
<dbReference type="PIRSF" id="PIRSF028415">
    <property type="entry name" value="UCP028415"/>
    <property type="match status" value="1"/>
</dbReference>
<organism evidence="2 3">
    <name type="scientific">Vulcaniibacterium thermophilum</name>
    <dbReference type="NCBI Taxonomy" id="1169913"/>
    <lineage>
        <taxon>Bacteria</taxon>
        <taxon>Pseudomonadati</taxon>
        <taxon>Pseudomonadota</taxon>
        <taxon>Gammaproteobacteria</taxon>
        <taxon>Lysobacterales</taxon>
        <taxon>Lysobacteraceae</taxon>
        <taxon>Vulcaniibacterium</taxon>
    </lineage>
</organism>
<gene>
    <name evidence="2" type="ORF">GCM10007167_15840</name>
</gene>
<dbReference type="OrthoDB" id="8836344at2"/>